<reference evidence="1" key="1">
    <citation type="submission" date="2018-05" db="EMBL/GenBank/DDBJ databases">
        <authorList>
            <person name="Lanie J.A."/>
            <person name="Ng W.-L."/>
            <person name="Kazmierczak K.M."/>
            <person name="Andrzejewski T.M."/>
            <person name="Davidsen T.M."/>
            <person name="Wayne K.J."/>
            <person name="Tettelin H."/>
            <person name="Glass J.I."/>
            <person name="Rusch D."/>
            <person name="Podicherti R."/>
            <person name="Tsui H.-C.T."/>
            <person name="Winkler M.E."/>
        </authorList>
    </citation>
    <scope>NUCLEOTIDE SEQUENCE</scope>
</reference>
<dbReference type="AlphaFoldDB" id="A0A382AS63"/>
<dbReference type="EMBL" id="UINC01026454">
    <property type="protein sequence ID" value="SVB03932.1"/>
    <property type="molecule type" value="Genomic_DNA"/>
</dbReference>
<accession>A0A382AS63</accession>
<name>A0A382AS63_9ZZZZ</name>
<evidence type="ECO:0000313" key="1">
    <source>
        <dbReference type="EMBL" id="SVB03932.1"/>
    </source>
</evidence>
<proteinExistence type="predicted"/>
<organism evidence="1">
    <name type="scientific">marine metagenome</name>
    <dbReference type="NCBI Taxonomy" id="408172"/>
    <lineage>
        <taxon>unclassified sequences</taxon>
        <taxon>metagenomes</taxon>
        <taxon>ecological metagenomes</taxon>
    </lineage>
</organism>
<sequence length="23" mass="2528">MPAINAPVHVNNIFSSLFIRSSI</sequence>
<protein>
    <submittedName>
        <fullName evidence="1">Uncharacterized protein</fullName>
    </submittedName>
</protein>
<gene>
    <name evidence="1" type="ORF">METZ01_LOCUS156786</name>
</gene>